<name>A0A0E9PCK9_ANGAN</name>
<protein>
    <submittedName>
        <fullName evidence="1">Uncharacterized protein</fullName>
    </submittedName>
</protein>
<proteinExistence type="predicted"/>
<reference evidence="1" key="2">
    <citation type="journal article" date="2015" name="Fish Shellfish Immunol.">
        <title>Early steps in the European eel (Anguilla anguilla)-Vibrio vulnificus interaction in the gills: Role of the RtxA13 toxin.</title>
        <authorList>
            <person name="Callol A."/>
            <person name="Pajuelo D."/>
            <person name="Ebbesson L."/>
            <person name="Teles M."/>
            <person name="MacKenzie S."/>
            <person name="Amaro C."/>
        </authorList>
    </citation>
    <scope>NUCLEOTIDE SEQUENCE</scope>
</reference>
<sequence>MVCHHCVTEQLGRKHRSRK</sequence>
<dbReference type="AlphaFoldDB" id="A0A0E9PCK9"/>
<evidence type="ECO:0000313" key="1">
    <source>
        <dbReference type="EMBL" id="JAH02022.1"/>
    </source>
</evidence>
<dbReference type="EMBL" id="GBXM01106555">
    <property type="protein sequence ID" value="JAH02022.1"/>
    <property type="molecule type" value="Transcribed_RNA"/>
</dbReference>
<accession>A0A0E9PCK9</accession>
<reference evidence="1" key="1">
    <citation type="submission" date="2014-11" db="EMBL/GenBank/DDBJ databases">
        <authorList>
            <person name="Amaro Gonzalez C."/>
        </authorList>
    </citation>
    <scope>NUCLEOTIDE SEQUENCE</scope>
</reference>
<organism evidence="1">
    <name type="scientific">Anguilla anguilla</name>
    <name type="common">European freshwater eel</name>
    <name type="synonym">Muraena anguilla</name>
    <dbReference type="NCBI Taxonomy" id="7936"/>
    <lineage>
        <taxon>Eukaryota</taxon>
        <taxon>Metazoa</taxon>
        <taxon>Chordata</taxon>
        <taxon>Craniata</taxon>
        <taxon>Vertebrata</taxon>
        <taxon>Euteleostomi</taxon>
        <taxon>Actinopterygii</taxon>
        <taxon>Neopterygii</taxon>
        <taxon>Teleostei</taxon>
        <taxon>Anguilliformes</taxon>
        <taxon>Anguillidae</taxon>
        <taxon>Anguilla</taxon>
    </lineage>
</organism>